<feature type="domain" description="Amidase" evidence="1">
    <location>
        <begin position="2"/>
        <end position="216"/>
    </location>
</feature>
<keyword evidence="3" id="KW-1185">Reference proteome</keyword>
<dbReference type="EMBL" id="JARMAB010000002">
    <property type="protein sequence ID" value="MED1201758.1"/>
    <property type="molecule type" value="Genomic_DNA"/>
</dbReference>
<dbReference type="InterPro" id="IPR036928">
    <property type="entry name" value="AS_sf"/>
</dbReference>
<accession>A0ABU6MAR6</accession>
<name>A0ABU6MAR6_9BACI</name>
<comment type="caution">
    <text evidence="2">The sequence shown here is derived from an EMBL/GenBank/DDBJ whole genome shotgun (WGS) entry which is preliminary data.</text>
</comment>
<proteinExistence type="predicted"/>
<dbReference type="Pfam" id="PF01425">
    <property type="entry name" value="Amidase"/>
    <property type="match status" value="1"/>
</dbReference>
<dbReference type="Gene3D" id="3.90.1300.10">
    <property type="entry name" value="Amidase signature (AS) domain"/>
    <property type="match status" value="1"/>
</dbReference>
<dbReference type="RefSeq" id="WP_066263675.1">
    <property type="nucleotide sequence ID" value="NZ_JARMAB010000002.1"/>
</dbReference>
<evidence type="ECO:0000259" key="1">
    <source>
        <dbReference type="Pfam" id="PF01425"/>
    </source>
</evidence>
<reference evidence="2 3" key="1">
    <citation type="submission" date="2023-03" db="EMBL/GenBank/DDBJ databases">
        <title>Bacillus Genome Sequencing.</title>
        <authorList>
            <person name="Dunlap C."/>
        </authorList>
    </citation>
    <scope>NUCLEOTIDE SEQUENCE [LARGE SCALE GENOMIC DNA]</scope>
    <source>
        <strain evidence="2 3">B-23453</strain>
    </source>
</reference>
<dbReference type="Proteomes" id="UP001341444">
    <property type="component" value="Unassembled WGS sequence"/>
</dbReference>
<dbReference type="InterPro" id="IPR052096">
    <property type="entry name" value="Endocannabinoid_amidase"/>
</dbReference>
<dbReference type="InterPro" id="IPR023631">
    <property type="entry name" value="Amidase_dom"/>
</dbReference>
<sequence length="239" mass="26798">MVKEAADVLSDYGAEAVEFKVPELKNIIKDFYQIMSTDGGNGLKKTIGNQEQVFQIQNILRFQTMNKLQRFLFSCMLRLLSQKTVGEVIIPHAGRISDNQFKNLILKRAEVREAFLERLDKGQIDILICPPFICPALQHDLSVQLSYEGAYGAVFNYLNMPAGVVSLGSVKASDIKKRLESKNRVIQTLEKIEKGSIGLPIGVQVAGKLFCEDKVLAVMKVLEEQFKKLEDYPAGKLCK</sequence>
<protein>
    <submittedName>
        <fullName evidence="2">Amidase family protein</fullName>
    </submittedName>
</protein>
<gene>
    <name evidence="2" type="ORF">P4T90_01485</name>
</gene>
<evidence type="ECO:0000313" key="2">
    <source>
        <dbReference type="EMBL" id="MED1201758.1"/>
    </source>
</evidence>
<dbReference type="PANTHER" id="PTHR45847">
    <property type="entry name" value="FATTY ACID AMIDE HYDROLASE"/>
    <property type="match status" value="1"/>
</dbReference>
<organism evidence="2 3">
    <name type="scientific">Heyndrickxia acidicola</name>
    <dbReference type="NCBI Taxonomy" id="209389"/>
    <lineage>
        <taxon>Bacteria</taxon>
        <taxon>Bacillati</taxon>
        <taxon>Bacillota</taxon>
        <taxon>Bacilli</taxon>
        <taxon>Bacillales</taxon>
        <taxon>Bacillaceae</taxon>
        <taxon>Heyndrickxia</taxon>
    </lineage>
</organism>
<evidence type="ECO:0000313" key="3">
    <source>
        <dbReference type="Proteomes" id="UP001341444"/>
    </source>
</evidence>
<dbReference type="PANTHER" id="PTHR45847:SF6">
    <property type="entry name" value="FATTY ACID AMIDE HYDROLASE"/>
    <property type="match status" value="1"/>
</dbReference>
<dbReference type="SUPFAM" id="SSF75304">
    <property type="entry name" value="Amidase signature (AS) enzymes"/>
    <property type="match status" value="1"/>
</dbReference>